<protein>
    <submittedName>
        <fullName evidence="1">Uncharacterized protein</fullName>
    </submittedName>
</protein>
<evidence type="ECO:0000313" key="1">
    <source>
        <dbReference type="EMBL" id="EQA69713.1"/>
    </source>
</evidence>
<dbReference type="Proteomes" id="UP000015442">
    <property type="component" value="Unassembled WGS sequence"/>
</dbReference>
<name>T0F968_9LEPT</name>
<organism evidence="1 2">
    <name type="scientific">Leptospira noguchii serovar Panama str. CZ214</name>
    <dbReference type="NCBI Taxonomy" id="1001595"/>
    <lineage>
        <taxon>Bacteria</taxon>
        <taxon>Pseudomonadati</taxon>
        <taxon>Spirochaetota</taxon>
        <taxon>Spirochaetia</taxon>
        <taxon>Leptospirales</taxon>
        <taxon>Leptospiraceae</taxon>
        <taxon>Leptospira</taxon>
    </lineage>
</organism>
<dbReference type="EMBL" id="AKWY02000034">
    <property type="protein sequence ID" value="EQA69713.1"/>
    <property type="molecule type" value="Genomic_DNA"/>
</dbReference>
<dbReference type="AlphaFoldDB" id="T0F968"/>
<sequence length="40" mass="4755">MSKTKIRLDCVSLFYKGSLILGLDRKIYPNGFRNRVQEFF</sequence>
<evidence type="ECO:0000313" key="2">
    <source>
        <dbReference type="Proteomes" id="UP000015442"/>
    </source>
</evidence>
<reference evidence="1 2" key="1">
    <citation type="submission" date="2013-05" db="EMBL/GenBank/DDBJ databases">
        <authorList>
            <person name="Harkins D.M."/>
            <person name="Durkin A.S."/>
            <person name="Brinkac L.M."/>
            <person name="Haft D.H."/>
            <person name="Selengut J.D."/>
            <person name="Sanka R."/>
            <person name="DePew J."/>
            <person name="Purushe J."/>
            <person name="Hartskeerl R.A."/>
            <person name="Ahmed A."/>
            <person name="van der Linden H."/>
            <person name="Goris M.G.A."/>
            <person name="Vinetz J.M."/>
            <person name="Sutton G.G."/>
            <person name="Nierman W.C."/>
            <person name="Fouts D.E."/>
        </authorList>
    </citation>
    <scope>NUCLEOTIDE SEQUENCE [LARGE SCALE GENOMIC DNA]</scope>
    <source>
        <strain evidence="1 2">CZ214</strain>
    </source>
</reference>
<accession>T0F968</accession>
<comment type="caution">
    <text evidence="1">The sequence shown here is derived from an EMBL/GenBank/DDBJ whole genome shotgun (WGS) entry which is preliminary data.</text>
</comment>
<gene>
    <name evidence="1" type="ORF">LEP1GSC059_1801</name>
</gene>
<proteinExistence type="predicted"/>